<comment type="caution">
    <text evidence="8">The sequence shown here is derived from an EMBL/GenBank/DDBJ whole genome shotgun (WGS) entry which is preliminary data.</text>
</comment>
<organism evidence="8 9">
    <name type="scientific">Senna tora</name>
    <dbReference type="NCBI Taxonomy" id="362788"/>
    <lineage>
        <taxon>Eukaryota</taxon>
        <taxon>Viridiplantae</taxon>
        <taxon>Streptophyta</taxon>
        <taxon>Embryophyta</taxon>
        <taxon>Tracheophyta</taxon>
        <taxon>Spermatophyta</taxon>
        <taxon>Magnoliopsida</taxon>
        <taxon>eudicotyledons</taxon>
        <taxon>Gunneridae</taxon>
        <taxon>Pentapetalae</taxon>
        <taxon>rosids</taxon>
        <taxon>fabids</taxon>
        <taxon>Fabales</taxon>
        <taxon>Fabaceae</taxon>
        <taxon>Caesalpinioideae</taxon>
        <taxon>Cassia clade</taxon>
        <taxon>Senna</taxon>
    </lineage>
</organism>
<dbReference type="Pfam" id="PF00237">
    <property type="entry name" value="Ribosomal_L22"/>
    <property type="match status" value="1"/>
</dbReference>
<dbReference type="GO" id="GO:0002181">
    <property type="term" value="P:cytoplasmic translation"/>
    <property type="evidence" value="ECO:0007669"/>
    <property type="project" value="TreeGrafter"/>
</dbReference>
<evidence type="ECO:0000256" key="5">
    <source>
        <dbReference type="SAM" id="MobiDB-lite"/>
    </source>
</evidence>
<sequence>MVFISKTRISGSRADNVFASLGFGGSFKVDAMGYAGGLWILWDPNDMRVHVHDHTFQEVHDTLEVFQSSKIPKEWNKSLIYLIPKGNNPSDIRSFRPISLCTSLYKIISKILGNRLKSFIPNLISFHQGAFVLGRKAVDNTIIAQELTYCLKKKRGGKWGWMMIKLDLEKAYDKLNWSFISDVLRKMNVPPHVVNLIESSISSVNHYILINGNDVLPFSRTDMNSVRAIKAALDLFLGSSGLSINAEKIYLGIPLNLGRRTSDFKIFVDKAENWKAKYLFKAVPVNSNSVSIDGLLAELWGITLGLSLACILHCNKIIVEADSLIAVNLVSNIEFNHGDSHHYKTLIDSCRSFLSRFSEFKPARPEAPTLESILRNKKSRCYEEIRNPDEKSRGLVAYVGQNTRETAFAIRKLPLAKAKRYLEDVLAHKQAIPFRRFCGGVGRTAQAKNRHSNGQGRWPVKSAKFILDLLKNAESNAEVKGLDVDALYISHIQVNQAQKQRRRTYRAHGRINPYMSSPCHIELILSEKEEPVKKEPESQLATSKKSQSS</sequence>
<dbReference type="InterPro" id="IPR018260">
    <property type="entry name" value="Ribosomal_uL22_CS"/>
</dbReference>
<dbReference type="InterPro" id="IPR000477">
    <property type="entry name" value="RT_dom"/>
</dbReference>
<evidence type="ECO:0000256" key="4">
    <source>
        <dbReference type="RuleBase" id="RU004005"/>
    </source>
</evidence>
<evidence type="ECO:0000256" key="3">
    <source>
        <dbReference type="ARBA" id="ARBA00023274"/>
    </source>
</evidence>
<dbReference type="CDD" id="cd01650">
    <property type="entry name" value="RT_nLTR_like"/>
    <property type="match status" value="1"/>
</dbReference>
<dbReference type="CDD" id="cd06222">
    <property type="entry name" value="RNase_H_like"/>
    <property type="match status" value="1"/>
</dbReference>
<dbReference type="Gene3D" id="3.90.470.10">
    <property type="entry name" value="Ribosomal protein L22/L17"/>
    <property type="match status" value="1"/>
</dbReference>
<gene>
    <name evidence="8" type="ORF">G2W53_008057</name>
</gene>
<dbReference type="FunFam" id="3.90.470.10:FF:000005">
    <property type="entry name" value="60S ribosomal protein L17"/>
    <property type="match status" value="1"/>
</dbReference>
<feature type="compositionally biased region" description="Polar residues" evidence="5">
    <location>
        <begin position="539"/>
        <end position="549"/>
    </location>
</feature>
<evidence type="ECO:0000256" key="1">
    <source>
        <dbReference type="ARBA" id="ARBA00009451"/>
    </source>
</evidence>
<protein>
    <submittedName>
        <fullName evidence="8">60S ribosomal protein L17-2</fullName>
    </submittedName>
</protein>
<dbReference type="SUPFAM" id="SSF54843">
    <property type="entry name" value="Ribosomal protein L22"/>
    <property type="match status" value="1"/>
</dbReference>
<name>A0A834X7S1_9FABA</name>
<dbReference type="OrthoDB" id="1938551at2759"/>
<dbReference type="GO" id="GO:0003676">
    <property type="term" value="F:nucleic acid binding"/>
    <property type="evidence" value="ECO:0007669"/>
    <property type="project" value="InterPro"/>
</dbReference>
<feature type="domain" description="Reverse transcriptase" evidence="6">
    <location>
        <begin position="83"/>
        <end position="203"/>
    </location>
</feature>
<proteinExistence type="inferred from homology"/>
<evidence type="ECO:0000256" key="2">
    <source>
        <dbReference type="ARBA" id="ARBA00022980"/>
    </source>
</evidence>
<dbReference type="PANTHER" id="PTHR11593">
    <property type="entry name" value="60S RIBOSOMAL PROTEIN L17"/>
    <property type="match status" value="1"/>
</dbReference>
<dbReference type="GO" id="GO:0022625">
    <property type="term" value="C:cytosolic large ribosomal subunit"/>
    <property type="evidence" value="ECO:0007669"/>
    <property type="project" value="TreeGrafter"/>
</dbReference>
<dbReference type="PROSITE" id="PS00464">
    <property type="entry name" value="RIBOSOMAL_L22"/>
    <property type="match status" value="1"/>
</dbReference>
<feature type="region of interest" description="Disordered" evidence="5">
    <location>
        <begin position="527"/>
        <end position="549"/>
    </location>
</feature>
<keyword evidence="9" id="KW-1185">Reference proteome</keyword>
<dbReference type="InterPro" id="IPR005721">
    <property type="entry name" value="Ribosomal_uL22_euk/arc"/>
</dbReference>
<dbReference type="GO" id="GO:0004523">
    <property type="term" value="F:RNA-DNA hybrid ribonuclease activity"/>
    <property type="evidence" value="ECO:0007669"/>
    <property type="project" value="InterPro"/>
</dbReference>
<evidence type="ECO:0000259" key="7">
    <source>
        <dbReference type="Pfam" id="PF13456"/>
    </source>
</evidence>
<keyword evidence="3 4" id="KW-0687">Ribonucleoprotein</keyword>
<reference evidence="8" key="1">
    <citation type="submission" date="2020-09" db="EMBL/GenBank/DDBJ databases">
        <title>Genome-Enabled Discovery of Anthraquinone Biosynthesis in Senna tora.</title>
        <authorList>
            <person name="Kang S.-H."/>
            <person name="Pandey R.P."/>
            <person name="Lee C.-M."/>
            <person name="Sim J.-S."/>
            <person name="Jeong J.-T."/>
            <person name="Choi B.-S."/>
            <person name="Jung M."/>
            <person name="Ginzburg D."/>
            <person name="Zhao K."/>
            <person name="Won S.Y."/>
            <person name="Oh T.-J."/>
            <person name="Yu Y."/>
            <person name="Kim N.-H."/>
            <person name="Lee O.R."/>
            <person name="Lee T.-H."/>
            <person name="Bashyal P."/>
            <person name="Kim T.-S."/>
            <person name="Lee W.-H."/>
            <person name="Kawkins C."/>
            <person name="Kim C.-K."/>
            <person name="Kim J.S."/>
            <person name="Ahn B.O."/>
            <person name="Rhee S.Y."/>
            <person name="Sohng J.K."/>
        </authorList>
    </citation>
    <scope>NUCLEOTIDE SEQUENCE</scope>
    <source>
        <tissue evidence="8">Leaf</tissue>
    </source>
</reference>
<accession>A0A834X7S1</accession>
<dbReference type="CDD" id="cd00336">
    <property type="entry name" value="Ribosomal_L22"/>
    <property type="match status" value="1"/>
</dbReference>
<feature type="compositionally biased region" description="Basic and acidic residues" evidence="5">
    <location>
        <begin position="527"/>
        <end position="537"/>
    </location>
</feature>
<dbReference type="EMBL" id="JAAIUW010000003">
    <property type="protein sequence ID" value="KAF7839575.1"/>
    <property type="molecule type" value="Genomic_DNA"/>
</dbReference>
<dbReference type="NCBIfam" id="TIGR01038">
    <property type="entry name" value="uL22_arch_euk"/>
    <property type="match status" value="1"/>
</dbReference>
<evidence type="ECO:0000259" key="6">
    <source>
        <dbReference type="Pfam" id="PF00078"/>
    </source>
</evidence>
<dbReference type="GO" id="GO:0003735">
    <property type="term" value="F:structural constituent of ribosome"/>
    <property type="evidence" value="ECO:0007669"/>
    <property type="project" value="InterPro"/>
</dbReference>
<dbReference type="AlphaFoldDB" id="A0A834X7S1"/>
<dbReference type="PANTHER" id="PTHR11593:SF47">
    <property type="entry name" value="LARGE RIBOSOMAL SUBUNIT PROTEIN UL22Y"/>
    <property type="match status" value="1"/>
</dbReference>
<keyword evidence="2 4" id="KW-0689">Ribosomal protein</keyword>
<evidence type="ECO:0000313" key="9">
    <source>
        <dbReference type="Proteomes" id="UP000634136"/>
    </source>
</evidence>
<dbReference type="Proteomes" id="UP000634136">
    <property type="component" value="Unassembled WGS sequence"/>
</dbReference>
<dbReference type="InterPro" id="IPR002156">
    <property type="entry name" value="RNaseH_domain"/>
</dbReference>
<dbReference type="Pfam" id="PF00078">
    <property type="entry name" value="RVT_1"/>
    <property type="match status" value="1"/>
</dbReference>
<feature type="domain" description="RNase H type-1" evidence="7">
    <location>
        <begin position="293"/>
        <end position="361"/>
    </location>
</feature>
<dbReference type="InterPro" id="IPR001063">
    <property type="entry name" value="Ribosomal_uL22"/>
</dbReference>
<comment type="similarity">
    <text evidence="1 4">Belongs to the universal ribosomal protein uL22 family.</text>
</comment>
<dbReference type="InterPro" id="IPR044730">
    <property type="entry name" value="RNase_H-like_dom_plant"/>
</dbReference>
<dbReference type="Pfam" id="PF13456">
    <property type="entry name" value="RVT_3"/>
    <property type="match status" value="1"/>
</dbReference>
<dbReference type="InterPro" id="IPR036394">
    <property type="entry name" value="Ribosomal_uL22_sf"/>
</dbReference>
<evidence type="ECO:0000313" key="8">
    <source>
        <dbReference type="EMBL" id="KAF7839575.1"/>
    </source>
</evidence>